<dbReference type="AlphaFoldDB" id="A0AAE1L9W7"/>
<reference evidence="1" key="1">
    <citation type="submission" date="2021-07" db="EMBL/GenBank/DDBJ databases">
        <authorList>
            <person name="Catto M.A."/>
            <person name="Jacobson A."/>
            <person name="Kennedy G."/>
            <person name="Labadie P."/>
            <person name="Hunt B.G."/>
            <person name="Srinivasan R."/>
        </authorList>
    </citation>
    <scope>NUCLEOTIDE SEQUENCE</scope>
    <source>
        <strain evidence="1">PL_HMW_Pooled</strain>
        <tissue evidence="1">Head</tissue>
    </source>
</reference>
<dbReference type="EMBL" id="JAHWGI010000149">
    <property type="protein sequence ID" value="KAK3910312.1"/>
    <property type="molecule type" value="Genomic_DNA"/>
</dbReference>
<protein>
    <submittedName>
        <fullName evidence="1">Copper-exporting P-type ATPase</fullName>
    </submittedName>
</protein>
<evidence type="ECO:0000313" key="1">
    <source>
        <dbReference type="EMBL" id="KAK3910312.1"/>
    </source>
</evidence>
<organism evidence="1 2">
    <name type="scientific">Frankliniella fusca</name>
    <dbReference type="NCBI Taxonomy" id="407009"/>
    <lineage>
        <taxon>Eukaryota</taxon>
        <taxon>Metazoa</taxon>
        <taxon>Ecdysozoa</taxon>
        <taxon>Arthropoda</taxon>
        <taxon>Hexapoda</taxon>
        <taxon>Insecta</taxon>
        <taxon>Pterygota</taxon>
        <taxon>Neoptera</taxon>
        <taxon>Paraneoptera</taxon>
        <taxon>Thysanoptera</taxon>
        <taxon>Terebrantia</taxon>
        <taxon>Thripoidea</taxon>
        <taxon>Thripidae</taxon>
        <taxon>Frankliniella</taxon>
    </lineage>
</organism>
<accession>A0AAE1L9W7</accession>
<name>A0AAE1L9W7_9NEOP</name>
<sequence length="53" mass="5973">MVLVTIFGVTIPEFLVTVTFQFFYATSPPAAVVVLRFFRNAFVLPLLWCTCVS</sequence>
<proteinExistence type="predicted"/>
<dbReference type="Proteomes" id="UP001219518">
    <property type="component" value="Unassembled WGS sequence"/>
</dbReference>
<evidence type="ECO:0000313" key="2">
    <source>
        <dbReference type="Proteomes" id="UP001219518"/>
    </source>
</evidence>
<reference evidence="1" key="2">
    <citation type="journal article" date="2023" name="BMC Genomics">
        <title>Pest status, molecular evolution, and epigenetic factors derived from the genome assembly of Frankliniella fusca, a thysanopteran phytovirus vector.</title>
        <authorList>
            <person name="Catto M.A."/>
            <person name="Labadie P.E."/>
            <person name="Jacobson A.L."/>
            <person name="Kennedy G.G."/>
            <person name="Srinivasan R."/>
            <person name="Hunt B.G."/>
        </authorList>
    </citation>
    <scope>NUCLEOTIDE SEQUENCE</scope>
    <source>
        <strain evidence="1">PL_HMW_Pooled</strain>
    </source>
</reference>
<comment type="caution">
    <text evidence="1">The sequence shown here is derived from an EMBL/GenBank/DDBJ whole genome shotgun (WGS) entry which is preliminary data.</text>
</comment>
<keyword evidence="2" id="KW-1185">Reference proteome</keyword>
<gene>
    <name evidence="1" type="ORF">KUF71_020081</name>
</gene>